<sequence length="167" mass="18349">MPLIRELGTAVRQRRIDIGLSQQALAELAELSRVTVNELERGKLVDLSANRVERLANELGFAVGLVGVRRKGDSDPFEVAARVASVPYSPELPAHVLLEAVRDGSVPPDYIPHVRHLLQEAPVAILAGLAEHLDEALDVPRTATWKRMSTLAGVLQCDRPLWRATRT</sequence>
<proteinExistence type="predicted"/>
<comment type="caution">
    <text evidence="2">The sequence shown here is derived from an EMBL/GenBank/DDBJ whole genome shotgun (WGS) entry which is preliminary data.</text>
</comment>
<dbReference type="SMART" id="SM00530">
    <property type="entry name" value="HTH_XRE"/>
    <property type="match status" value="1"/>
</dbReference>
<dbReference type="InterPro" id="IPR001387">
    <property type="entry name" value="Cro/C1-type_HTH"/>
</dbReference>
<organism evidence="2 3">
    <name type="scientific">Ramlibacter albus</name>
    <dbReference type="NCBI Taxonomy" id="2079448"/>
    <lineage>
        <taxon>Bacteria</taxon>
        <taxon>Pseudomonadati</taxon>
        <taxon>Pseudomonadota</taxon>
        <taxon>Betaproteobacteria</taxon>
        <taxon>Burkholderiales</taxon>
        <taxon>Comamonadaceae</taxon>
        <taxon>Ramlibacter</taxon>
    </lineage>
</organism>
<name>A0A923MBD6_9BURK</name>
<evidence type="ECO:0000313" key="2">
    <source>
        <dbReference type="EMBL" id="MBC5767283.1"/>
    </source>
</evidence>
<keyword evidence="3" id="KW-1185">Reference proteome</keyword>
<reference evidence="2" key="1">
    <citation type="submission" date="2020-08" db="EMBL/GenBank/DDBJ databases">
        <title>Ramlibacter sp. GTP1 16S ribosomal RNA gene genome sequencing and assembly.</title>
        <authorList>
            <person name="Kang M."/>
        </authorList>
    </citation>
    <scope>NUCLEOTIDE SEQUENCE</scope>
    <source>
        <strain evidence="2">GTP1</strain>
    </source>
</reference>
<dbReference type="GO" id="GO:0003677">
    <property type="term" value="F:DNA binding"/>
    <property type="evidence" value="ECO:0007669"/>
    <property type="project" value="InterPro"/>
</dbReference>
<protein>
    <submittedName>
        <fullName evidence="2">Helix-turn-helix transcriptional regulator</fullName>
    </submittedName>
</protein>
<dbReference type="PROSITE" id="PS50943">
    <property type="entry name" value="HTH_CROC1"/>
    <property type="match status" value="1"/>
</dbReference>
<dbReference type="SUPFAM" id="SSF47413">
    <property type="entry name" value="lambda repressor-like DNA-binding domains"/>
    <property type="match status" value="1"/>
</dbReference>
<feature type="domain" description="HTH cro/C1-type" evidence="1">
    <location>
        <begin position="11"/>
        <end position="66"/>
    </location>
</feature>
<dbReference type="InterPro" id="IPR010982">
    <property type="entry name" value="Lambda_DNA-bd_dom_sf"/>
</dbReference>
<dbReference type="Pfam" id="PF13560">
    <property type="entry name" value="HTH_31"/>
    <property type="match status" value="1"/>
</dbReference>
<dbReference type="Proteomes" id="UP000596827">
    <property type="component" value="Unassembled WGS sequence"/>
</dbReference>
<evidence type="ECO:0000259" key="1">
    <source>
        <dbReference type="PROSITE" id="PS50943"/>
    </source>
</evidence>
<dbReference type="CDD" id="cd00093">
    <property type="entry name" value="HTH_XRE"/>
    <property type="match status" value="1"/>
</dbReference>
<dbReference type="Gene3D" id="1.10.260.40">
    <property type="entry name" value="lambda repressor-like DNA-binding domains"/>
    <property type="match status" value="1"/>
</dbReference>
<accession>A0A923MBD6</accession>
<dbReference type="EMBL" id="JACORU010000010">
    <property type="protein sequence ID" value="MBC5767283.1"/>
    <property type="molecule type" value="Genomic_DNA"/>
</dbReference>
<gene>
    <name evidence="2" type="ORF">H8R02_22640</name>
</gene>
<evidence type="ECO:0000313" key="3">
    <source>
        <dbReference type="Proteomes" id="UP000596827"/>
    </source>
</evidence>
<dbReference type="AlphaFoldDB" id="A0A923MBD6"/>
<dbReference type="RefSeq" id="WP_187083771.1">
    <property type="nucleotide sequence ID" value="NZ_JACORU010000010.1"/>
</dbReference>